<sequence length="199" mass="22650">MDQTFVGKFLYIRQRGRIIAKQIRLGMMYTQKTRCGGPCPDVSEACFLCIPLQTPDDSVACPDIFPTNVSTTELNDLELDGLQTTSSPSSSPDQPLKPRWDADARRTHSQACTGKSRLSVQERLDIVCMYYSAPSSTRCRRTVHQWDIARMYGKSRAAISKVLKPEYARRVMMTKEGEEVPERDLVLWRIRKEGARRAT</sequence>
<keyword evidence="4" id="KW-1185">Reference proteome</keyword>
<dbReference type="EMBL" id="JH993281">
    <property type="protein sequence ID" value="EKX31438.1"/>
    <property type="molecule type" value="Genomic_DNA"/>
</dbReference>
<evidence type="ECO:0000313" key="3">
    <source>
        <dbReference type="EnsemblProtists" id="EKX31438"/>
    </source>
</evidence>
<evidence type="ECO:0000313" key="2">
    <source>
        <dbReference type="EMBL" id="EKX31438.1"/>
    </source>
</evidence>
<dbReference type="KEGG" id="gtt:GUITHDRAFT_122370"/>
<feature type="region of interest" description="Disordered" evidence="1">
    <location>
        <begin position="81"/>
        <end position="112"/>
    </location>
</feature>
<dbReference type="EnsemblProtists" id="EKX31438">
    <property type="protein sequence ID" value="EKX31438"/>
    <property type="gene ID" value="GUITHDRAFT_122370"/>
</dbReference>
<dbReference type="HOGENOM" id="CLU_1374524_0_0_1"/>
<accession>L1I596</accession>
<dbReference type="Proteomes" id="UP000011087">
    <property type="component" value="Unassembled WGS sequence"/>
</dbReference>
<feature type="compositionally biased region" description="Basic and acidic residues" evidence="1">
    <location>
        <begin position="96"/>
        <end position="106"/>
    </location>
</feature>
<gene>
    <name evidence="2" type="ORF">GUITHDRAFT_122370</name>
</gene>
<dbReference type="RefSeq" id="XP_005818418.1">
    <property type="nucleotide sequence ID" value="XM_005818361.1"/>
</dbReference>
<reference evidence="2 4" key="1">
    <citation type="journal article" date="2012" name="Nature">
        <title>Algal genomes reveal evolutionary mosaicism and the fate of nucleomorphs.</title>
        <authorList>
            <consortium name="DOE Joint Genome Institute"/>
            <person name="Curtis B.A."/>
            <person name="Tanifuji G."/>
            <person name="Burki F."/>
            <person name="Gruber A."/>
            <person name="Irimia M."/>
            <person name="Maruyama S."/>
            <person name="Arias M.C."/>
            <person name="Ball S.G."/>
            <person name="Gile G.H."/>
            <person name="Hirakawa Y."/>
            <person name="Hopkins J.F."/>
            <person name="Kuo A."/>
            <person name="Rensing S.A."/>
            <person name="Schmutz J."/>
            <person name="Symeonidi A."/>
            <person name="Elias M."/>
            <person name="Eveleigh R.J."/>
            <person name="Herman E.K."/>
            <person name="Klute M.J."/>
            <person name="Nakayama T."/>
            <person name="Obornik M."/>
            <person name="Reyes-Prieto A."/>
            <person name="Armbrust E.V."/>
            <person name="Aves S.J."/>
            <person name="Beiko R.G."/>
            <person name="Coutinho P."/>
            <person name="Dacks J.B."/>
            <person name="Durnford D.G."/>
            <person name="Fast N.M."/>
            <person name="Green B.R."/>
            <person name="Grisdale C.J."/>
            <person name="Hempel F."/>
            <person name="Henrissat B."/>
            <person name="Hoppner M.P."/>
            <person name="Ishida K."/>
            <person name="Kim E."/>
            <person name="Koreny L."/>
            <person name="Kroth P.G."/>
            <person name="Liu Y."/>
            <person name="Malik S.B."/>
            <person name="Maier U.G."/>
            <person name="McRose D."/>
            <person name="Mock T."/>
            <person name="Neilson J.A."/>
            <person name="Onodera N.T."/>
            <person name="Poole A.M."/>
            <person name="Pritham E.J."/>
            <person name="Richards T.A."/>
            <person name="Rocap G."/>
            <person name="Roy S.W."/>
            <person name="Sarai C."/>
            <person name="Schaack S."/>
            <person name="Shirato S."/>
            <person name="Slamovits C.H."/>
            <person name="Spencer D.F."/>
            <person name="Suzuki S."/>
            <person name="Worden A.Z."/>
            <person name="Zauner S."/>
            <person name="Barry K."/>
            <person name="Bell C."/>
            <person name="Bharti A.K."/>
            <person name="Crow J.A."/>
            <person name="Grimwood J."/>
            <person name="Kramer R."/>
            <person name="Lindquist E."/>
            <person name="Lucas S."/>
            <person name="Salamov A."/>
            <person name="McFadden G.I."/>
            <person name="Lane C.E."/>
            <person name="Keeling P.J."/>
            <person name="Gray M.W."/>
            <person name="Grigoriev I.V."/>
            <person name="Archibald J.M."/>
        </authorList>
    </citation>
    <scope>NUCLEOTIDE SEQUENCE</scope>
    <source>
        <strain evidence="2 4">CCMP2712</strain>
    </source>
</reference>
<reference evidence="4" key="2">
    <citation type="submission" date="2012-11" db="EMBL/GenBank/DDBJ databases">
        <authorList>
            <person name="Kuo A."/>
            <person name="Curtis B.A."/>
            <person name="Tanifuji G."/>
            <person name="Burki F."/>
            <person name="Gruber A."/>
            <person name="Irimia M."/>
            <person name="Maruyama S."/>
            <person name="Arias M.C."/>
            <person name="Ball S.G."/>
            <person name="Gile G.H."/>
            <person name="Hirakawa Y."/>
            <person name="Hopkins J.F."/>
            <person name="Rensing S.A."/>
            <person name="Schmutz J."/>
            <person name="Symeonidi A."/>
            <person name="Elias M."/>
            <person name="Eveleigh R.J."/>
            <person name="Herman E.K."/>
            <person name="Klute M.J."/>
            <person name="Nakayama T."/>
            <person name="Obornik M."/>
            <person name="Reyes-Prieto A."/>
            <person name="Armbrust E.V."/>
            <person name="Aves S.J."/>
            <person name="Beiko R.G."/>
            <person name="Coutinho P."/>
            <person name="Dacks J.B."/>
            <person name="Durnford D.G."/>
            <person name="Fast N.M."/>
            <person name="Green B.R."/>
            <person name="Grisdale C."/>
            <person name="Hempe F."/>
            <person name="Henrissat B."/>
            <person name="Hoppner M.P."/>
            <person name="Ishida K.-I."/>
            <person name="Kim E."/>
            <person name="Koreny L."/>
            <person name="Kroth P.G."/>
            <person name="Liu Y."/>
            <person name="Malik S.-B."/>
            <person name="Maier U.G."/>
            <person name="McRose D."/>
            <person name="Mock T."/>
            <person name="Neilson J.A."/>
            <person name="Onodera N.T."/>
            <person name="Poole A.M."/>
            <person name="Pritham E.J."/>
            <person name="Richards T.A."/>
            <person name="Rocap G."/>
            <person name="Roy S.W."/>
            <person name="Sarai C."/>
            <person name="Schaack S."/>
            <person name="Shirato S."/>
            <person name="Slamovits C.H."/>
            <person name="Spencer D.F."/>
            <person name="Suzuki S."/>
            <person name="Worden A.Z."/>
            <person name="Zauner S."/>
            <person name="Barry K."/>
            <person name="Bell C."/>
            <person name="Bharti A.K."/>
            <person name="Crow J.A."/>
            <person name="Grimwood J."/>
            <person name="Kramer R."/>
            <person name="Lindquist E."/>
            <person name="Lucas S."/>
            <person name="Salamov A."/>
            <person name="McFadden G.I."/>
            <person name="Lane C.E."/>
            <person name="Keeling P.J."/>
            <person name="Gray M.W."/>
            <person name="Grigoriev I.V."/>
            <person name="Archibald J.M."/>
        </authorList>
    </citation>
    <scope>NUCLEOTIDE SEQUENCE</scope>
    <source>
        <strain evidence="4">CCMP2712</strain>
    </source>
</reference>
<dbReference type="PaxDb" id="55529-EKX31438"/>
<proteinExistence type="predicted"/>
<dbReference type="AlphaFoldDB" id="L1I596"/>
<protein>
    <submittedName>
        <fullName evidence="2 3">Uncharacterized protein</fullName>
    </submittedName>
</protein>
<evidence type="ECO:0000313" key="4">
    <source>
        <dbReference type="Proteomes" id="UP000011087"/>
    </source>
</evidence>
<evidence type="ECO:0000256" key="1">
    <source>
        <dbReference type="SAM" id="MobiDB-lite"/>
    </source>
</evidence>
<organism evidence="2">
    <name type="scientific">Guillardia theta (strain CCMP2712)</name>
    <name type="common">Cryptophyte</name>
    <dbReference type="NCBI Taxonomy" id="905079"/>
    <lineage>
        <taxon>Eukaryota</taxon>
        <taxon>Cryptophyceae</taxon>
        <taxon>Pyrenomonadales</taxon>
        <taxon>Geminigeraceae</taxon>
        <taxon>Guillardia</taxon>
    </lineage>
</organism>
<name>L1I596_GUITC</name>
<reference evidence="3" key="3">
    <citation type="submission" date="2016-03" db="UniProtKB">
        <authorList>
            <consortium name="EnsemblProtists"/>
        </authorList>
    </citation>
    <scope>IDENTIFICATION</scope>
</reference>
<dbReference type="GeneID" id="17288159"/>